<dbReference type="SUPFAM" id="SSF46894">
    <property type="entry name" value="C-terminal effector domain of the bipartite response regulators"/>
    <property type="match status" value="1"/>
</dbReference>
<dbReference type="CDD" id="cd17537">
    <property type="entry name" value="REC_FixJ"/>
    <property type="match status" value="1"/>
</dbReference>
<organism evidence="10 11">
    <name type="scientific">Symmachiella macrocystis</name>
    <dbReference type="NCBI Taxonomy" id="2527985"/>
    <lineage>
        <taxon>Bacteria</taxon>
        <taxon>Pseudomonadati</taxon>
        <taxon>Planctomycetota</taxon>
        <taxon>Planctomycetia</taxon>
        <taxon>Planctomycetales</taxon>
        <taxon>Planctomycetaceae</taxon>
        <taxon>Symmachiella</taxon>
    </lineage>
</organism>
<dbReference type="EMBL" id="SJPP01000003">
    <property type="protein sequence ID" value="TWU07000.1"/>
    <property type="molecule type" value="Genomic_DNA"/>
</dbReference>
<evidence type="ECO:0000259" key="8">
    <source>
        <dbReference type="PROSITE" id="PS50043"/>
    </source>
</evidence>
<dbReference type="InterPro" id="IPR016032">
    <property type="entry name" value="Sig_transdc_resp-reg_C-effctor"/>
</dbReference>
<dbReference type="InterPro" id="IPR001789">
    <property type="entry name" value="Sig_transdc_resp-reg_receiver"/>
</dbReference>
<evidence type="ECO:0000313" key="11">
    <source>
        <dbReference type="Proteomes" id="UP000320735"/>
    </source>
</evidence>
<evidence type="ECO:0000313" key="10">
    <source>
        <dbReference type="EMBL" id="TWU07000.1"/>
    </source>
</evidence>
<dbReference type="PROSITE" id="PS50110">
    <property type="entry name" value="RESPONSE_REGULATORY"/>
    <property type="match status" value="1"/>
</dbReference>
<dbReference type="PROSITE" id="PS50043">
    <property type="entry name" value="HTH_LUXR_2"/>
    <property type="match status" value="1"/>
</dbReference>
<dbReference type="PANTHER" id="PTHR44688:SF16">
    <property type="entry name" value="DNA-BINDING TRANSCRIPTIONAL ACTIVATOR DEVR_DOSR"/>
    <property type="match status" value="1"/>
</dbReference>
<dbReference type="GO" id="GO:0006355">
    <property type="term" value="P:regulation of DNA-templated transcription"/>
    <property type="evidence" value="ECO:0007669"/>
    <property type="project" value="InterPro"/>
</dbReference>
<keyword evidence="4" id="KW-0238">DNA-binding</keyword>
<evidence type="ECO:0000256" key="3">
    <source>
        <dbReference type="ARBA" id="ARBA00023015"/>
    </source>
</evidence>
<evidence type="ECO:0000256" key="2">
    <source>
        <dbReference type="ARBA" id="ARBA00023012"/>
    </source>
</evidence>
<name>A0A5C6B4Z1_9PLAN</name>
<feature type="domain" description="HTH luxR-type" evidence="8">
    <location>
        <begin position="152"/>
        <end position="217"/>
    </location>
</feature>
<keyword evidence="2" id="KW-0902">Two-component regulatory system</keyword>
<dbReference type="Pfam" id="PF00196">
    <property type="entry name" value="GerE"/>
    <property type="match status" value="1"/>
</dbReference>
<dbReference type="InterPro" id="IPR036388">
    <property type="entry name" value="WH-like_DNA-bd_sf"/>
</dbReference>
<dbReference type="Proteomes" id="UP000320735">
    <property type="component" value="Unassembled WGS sequence"/>
</dbReference>
<keyword evidence="3" id="KW-0805">Transcription regulation</keyword>
<keyword evidence="1 6" id="KW-0597">Phosphoprotein</keyword>
<evidence type="ECO:0000256" key="5">
    <source>
        <dbReference type="ARBA" id="ARBA00023163"/>
    </source>
</evidence>
<dbReference type="SMART" id="SM00421">
    <property type="entry name" value="HTH_LUXR"/>
    <property type="match status" value="1"/>
</dbReference>
<evidence type="ECO:0000256" key="7">
    <source>
        <dbReference type="SAM" id="MobiDB-lite"/>
    </source>
</evidence>
<reference evidence="10 11" key="1">
    <citation type="submission" date="2019-02" db="EMBL/GenBank/DDBJ databases">
        <title>Deep-cultivation of Planctomycetes and their phenomic and genomic characterization uncovers novel biology.</title>
        <authorList>
            <person name="Wiegand S."/>
            <person name="Jogler M."/>
            <person name="Boedeker C."/>
            <person name="Pinto D."/>
            <person name="Vollmers J."/>
            <person name="Rivas-Marin E."/>
            <person name="Kohn T."/>
            <person name="Peeters S.H."/>
            <person name="Heuer A."/>
            <person name="Rast P."/>
            <person name="Oberbeckmann S."/>
            <person name="Bunk B."/>
            <person name="Jeske O."/>
            <person name="Meyerdierks A."/>
            <person name="Storesund J.E."/>
            <person name="Kallscheuer N."/>
            <person name="Luecker S."/>
            <person name="Lage O.M."/>
            <person name="Pohl T."/>
            <person name="Merkel B.J."/>
            <person name="Hornburger P."/>
            <person name="Mueller R.-W."/>
            <person name="Bruemmer F."/>
            <person name="Labrenz M."/>
            <person name="Spormann A.M."/>
            <person name="Op Den Camp H."/>
            <person name="Overmann J."/>
            <person name="Amann R."/>
            <person name="Jetten M.S.M."/>
            <person name="Mascher T."/>
            <person name="Medema M.H."/>
            <person name="Devos D.P."/>
            <person name="Kaster A.-K."/>
            <person name="Ovreas L."/>
            <person name="Rohde M."/>
            <person name="Galperin M.Y."/>
            <person name="Jogler C."/>
        </authorList>
    </citation>
    <scope>NUCLEOTIDE SEQUENCE [LARGE SCALE GENOMIC DNA]</scope>
    <source>
        <strain evidence="10 11">CA54</strain>
    </source>
</reference>
<comment type="caution">
    <text evidence="10">The sequence shown here is derived from an EMBL/GenBank/DDBJ whole genome shotgun (WGS) entry which is preliminary data.</text>
</comment>
<dbReference type="SUPFAM" id="SSF52172">
    <property type="entry name" value="CheY-like"/>
    <property type="match status" value="1"/>
</dbReference>
<dbReference type="PANTHER" id="PTHR44688">
    <property type="entry name" value="DNA-BINDING TRANSCRIPTIONAL ACTIVATOR DEVR_DOSR"/>
    <property type="match status" value="1"/>
</dbReference>
<dbReference type="GO" id="GO:0000160">
    <property type="term" value="P:phosphorelay signal transduction system"/>
    <property type="evidence" value="ECO:0007669"/>
    <property type="project" value="UniProtKB-KW"/>
</dbReference>
<gene>
    <name evidence="10" type="primary">todT_3</name>
    <name evidence="10" type="ORF">CA54_54040</name>
</gene>
<keyword evidence="5" id="KW-0804">Transcription</keyword>
<feature type="modified residue" description="4-aspartylphosphate" evidence="6">
    <location>
        <position position="71"/>
    </location>
</feature>
<dbReference type="RefSeq" id="WP_197532833.1">
    <property type="nucleotide sequence ID" value="NZ_SJPP01000003.1"/>
</dbReference>
<evidence type="ECO:0000259" key="9">
    <source>
        <dbReference type="PROSITE" id="PS50110"/>
    </source>
</evidence>
<dbReference type="CDD" id="cd06170">
    <property type="entry name" value="LuxR_C_like"/>
    <property type="match status" value="1"/>
</dbReference>
<dbReference type="SMART" id="SM00448">
    <property type="entry name" value="REC"/>
    <property type="match status" value="1"/>
</dbReference>
<dbReference type="InterPro" id="IPR000792">
    <property type="entry name" value="Tscrpt_reg_LuxR_C"/>
</dbReference>
<dbReference type="Gene3D" id="1.10.10.10">
    <property type="entry name" value="Winged helix-like DNA-binding domain superfamily/Winged helix DNA-binding domain"/>
    <property type="match status" value="1"/>
</dbReference>
<evidence type="ECO:0000256" key="1">
    <source>
        <dbReference type="ARBA" id="ARBA00022553"/>
    </source>
</evidence>
<feature type="region of interest" description="Disordered" evidence="7">
    <location>
        <begin position="1"/>
        <end position="20"/>
    </location>
</feature>
<accession>A0A5C6B4Z1</accession>
<dbReference type="GO" id="GO:0003677">
    <property type="term" value="F:DNA binding"/>
    <property type="evidence" value="ECO:0007669"/>
    <property type="project" value="UniProtKB-KW"/>
</dbReference>
<sequence>MAVDQAAPQHEEESTTMDTQATVFIVDDDPAVRGSMSWLLESVDLPVEVCASAQEFLDTYNPAIPGCLVLDIRLPGMGGMELQKELAVRNIHIPIIIVTGHAEVPMAVRAMKAGAVDFIEKPFSDQVLLDCIRTALQRDSESRGDDIRREEIATRIRTLTPREFEVKEKVVEGNSNKMIAAQLGVSRKTVEAHRAGVMKKMQAQSVADLVRMVTEYRSL</sequence>
<evidence type="ECO:0000256" key="6">
    <source>
        <dbReference type="PROSITE-ProRule" id="PRU00169"/>
    </source>
</evidence>
<keyword evidence="11" id="KW-1185">Reference proteome</keyword>
<evidence type="ECO:0000256" key="4">
    <source>
        <dbReference type="ARBA" id="ARBA00023125"/>
    </source>
</evidence>
<proteinExistence type="predicted"/>
<protein>
    <submittedName>
        <fullName evidence="10">Response regulator protein TodT</fullName>
    </submittedName>
</protein>
<dbReference type="FunFam" id="3.40.50.2300:FF:000018">
    <property type="entry name" value="DNA-binding transcriptional regulator NtrC"/>
    <property type="match status" value="1"/>
</dbReference>
<dbReference type="PRINTS" id="PR00038">
    <property type="entry name" value="HTHLUXR"/>
</dbReference>
<feature type="domain" description="Response regulatory" evidence="9">
    <location>
        <begin position="22"/>
        <end position="136"/>
    </location>
</feature>
<dbReference type="AlphaFoldDB" id="A0A5C6B4Z1"/>
<dbReference type="Gene3D" id="3.40.50.2300">
    <property type="match status" value="1"/>
</dbReference>
<dbReference type="Pfam" id="PF00072">
    <property type="entry name" value="Response_reg"/>
    <property type="match status" value="1"/>
</dbReference>
<dbReference type="InterPro" id="IPR011006">
    <property type="entry name" value="CheY-like_superfamily"/>
</dbReference>